<evidence type="ECO:0000313" key="7">
    <source>
        <dbReference type="Proteomes" id="UP000596099"/>
    </source>
</evidence>
<reference evidence="5" key="1">
    <citation type="journal article" date="2021" name="Microbiol. Resour. Announc.">
        <title>Complete Genome Sequence of Thermus thermophilus Strain HB5018, Isolated from Mine Hot Spring in Japan.</title>
        <authorList>
            <person name="Miyazaki K."/>
            <person name="Moriya T."/>
            <person name="Nemoto N."/>
            <person name="Oshima T."/>
            <person name="Yura K."/>
            <person name="Bessho Y."/>
        </authorList>
    </citation>
    <scope>NUCLEOTIDE SEQUENCE</scope>
    <source>
        <strain evidence="5">HB5018</strain>
    </source>
</reference>
<evidence type="ECO:0000256" key="1">
    <source>
        <dbReference type="ARBA" id="ARBA00022555"/>
    </source>
</evidence>
<evidence type="ECO:0000256" key="3">
    <source>
        <dbReference type="PROSITE-ProRule" id="PRU00209"/>
    </source>
</evidence>
<dbReference type="PROSITE" id="PS50886">
    <property type="entry name" value="TRBD"/>
    <property type="match status" value="1"/>
</dbReference>
<keyword evidence="1 3" id="KW-0820">tRNA-binding</keyword>
<dbReference type="AlphaFoldDB" id="A0A1J1ES75"/>
<dbReference type="InterPro" id="IPR002547">
    <property type="entry name" value="tRNA-bd_dom"/>
</dbReference>
<dbReference type="PANTHER" id="PTHR11586:SF37">
    <property type="entry name" value="TRNA-BINDING DOMAIN-CONTAINING PROTEIN"/>
    <property type="match status" value="1"/>
</dbReference>
<organism evidence="5 7">
    <name type="scientific">Thermus thermophilus</name>
    <dbReference type="NCBI Taxonomy" id="274"/>
    <lineage>
        <taxon>Bacteria</taxon>
        <taxon>Thermotogati</taxon>
        <taxon>Deinococcota</taxon>
        <taxon>Deinococci</taxon>
        <taxon>Thermales</taxon>
        <taxon>Thermaceae</taxon>
        <taxon>Thermus</taxon>
    </lineage>
</organism>
<dbReference type="OMA" id="ANFMSEC"/>
<feature type="domain" description="TRNA-binding" evidence="4">
    <location>
        <begin position="6"/>
        <end position="109"/>
    </location>
</feature>
<dbReference type="NCBIfam" id="NF007495">
    <property type="entry name" value="PRK10089.1-4"/>
    <property type="match status" value="1"/>
</dbReference>
<dbReference type="PANTHER" id="PTHR11586">
    <property type="entry name" value="TRNA-AMINOACYLATION COFACTOR ARC1 FAMILY MEMBER"/>
    <property type="match status" value="1"/>
</dbReference>
<dbReference type="Pfam" id="PF01588">
    <property type="entry name" value="tRNA_bind"/>
    <property type="match status" value="1"/>
</dbReference>
<dbReference type="Proteomes" id="UP000596099">
    <property type="component" value="Chromosome"/>
</dbReference>
<accession>A0A1J1ES75</accession>
<proteinExistence type="predicted"/>
<sequence length="109" mass="11885">MTPLEAFQILDLRVGRVLRAEPHEKARKPSYKLWVDLGPLGVKQSSAQITDLYRPEDLVGRLVVCAVNLGAKRVAGFLSEVLVLGVPDEAGRVVLLAPDREVPLGGKVF</sequence>
<reference evidence="7" key="2">
    <citation type="submission" date="2021-01" db="EMBL/GenBank/DDBJ databases">
        <title>Complete Genome Sequence of Thermus thermophilus Strain HB5018, Isolated from Mine Onsen Hot Spring.</title>
        <authorList>
            <person name="Miyazaki K."/>
            <person name="Moriya T."/>
            <person name="Nemoto N."/>
            <person name="Oshima T."/>
            <person name="Yura K."/>
            <person name="Bessho Y."/>
        </authorList>
    </citation>
    <scope>NUCLEOTIDE SEQUENCE [LARGE SCALE GENOMIC DNA]</scope>
    <source>
        <strain evidence="7">HB5018</strain>
    </source>
</reference>
<gene>
    <name evidence="6" type="ORF">TthAA11_05420</name>
    <name evidence="5" type="ORF">TthHB5018_05150</name>
</gene>
<dbReference type="CDD" id="cd02798">
    <property type="entry name" value="tRNA_bind_CsaA"/>
    <property type="match status" value="1"/>
</dbReference>
<dbReference type="Gene3D" id="2.40.50.140">
    <property type="entry name" value="Nucleic acid-binding proteins"/>
    <property type="match status" value="1"/>
</dbReference>
<dbReference type="SUPFAM" id="SSF50249">
    <property type="entry name" value="Nucleic acid-binding proteins"/>
    <property type="match status" value="1"/>
</dbReference>
<evidence type="ECO:0000259" key="4">
    <source>
        <dbReference type="PROSITE" id="PS50886"/>
    </source>
</evidence>
<dbReference type="Proteomes" id="UP000825379">
    <property type="component" value="Chromosome"/>
</dbReference>
<name>A0A1J1ES75_THETH</name>
<protein>
    <submittedName>
        <fullName evidence="5">Molecular chaperone</fullName>
    </submittedName>
</protein>
<evidence type="ECO:0000313" key="6">
    <source>
        <dbReference type="EMBL" id="BCZ86360.1"/>
    </source>
</evidence>
<keyword evidence="2 3" id="KW-0694">RNA-binding</keyword>
<dbReference type="EMBL" id="AP024270">
    <property type="protein sequence ID" value="BCP65581.1"/>
    <property type="molecule type" value="Genomic_DNA"/>
</dbReference>
<dbReference type="InterPro" id="IPR012340">
    <property type="entry name" value="NA-bd_OB-fold"/>
</dbReference>
<dbReference type="NCBIfam" id="NF007494">
    <property type="entry name" value="PRK10089.1-3"/>
    <property type="match status" value="1"/>
</dbReference>
<evidence type="ECO:0000256" key="2">
    <source>
        <dbReference type="ARBA" id="ARBA00022884"/>
    </source>
</evidence>
<dbReference type="NCBIfam" id="TIGR02222">
    <property type="entry name" value="chap_CsaA"/>
    <property type="match status" value="1"/>
</dbReference>
<dbReference type="FunFam" id="2.40.50.140:FF:000165">
    <property type="entry name" value="Chaperone CsaA"/>
    <property type="match status" value="1"/>
</dbReference>
<dbReference type="GO" id="GO:0000049">
    <property type="term" value="F:tRNA binding"/>
    <property type="evidence" value="ECO:0007669"/>
    <property type="project" value="UniProtKB-UniRule"/>
</dbReference>
<reference evidence="6" key="3">
    <citation type="submission" date="2021-07" db="EMBL/GenBank/DDBJ databases">
        <title>Complete genome sequences of four Thermus thermophilus strains isolated from Arima Hot Spring in Japan.</title>
        <authorList>
            <person name="Tomariguchi N."/>
            <person name="Ueno Y."/>
            <person name="Miyazaki K."/>
        </authorList>
    </citation>
    <scope>NUCLEOTIDE SEQUENCE</scope>
    <source>
        <strain evidence="6">AA1-1</strain>
    </source>
</reference>
<evidence type="ECO:0000313" key="5">
    <source>
        <dbReference type="EMBL" id="BCP65581.1"/>
    </source>
</evidence>
<dbReference type="RefSeq" id="WP_011172589.1">
    <property type="nucleotide sequence ID" value="NZ_AP019792.1"/>
</dbReference>
<dbReference type="InterPro" id="IPR008231">
    <property type="entry name" value="CsaA"/>
</dbReference>
<dbReference type="EMBL" id="AP024926">
    <property type="protein sequence ID" value="BCZ86360.1"/>
    <property type="molecule type" value="Genomic_DNA"/>
</dbReference>
<dbReference type="InterPro" id="IPR051270">
    <property type="entry name" value="Tyrosine-tRNA_ligase_regulator"/>
</dbReference>